<proteinExistence type="predicted"/>
<dbReference type="EMBL" id="SEUK01000030">
    <property type="protein sequence ID" value="KAA1165773.1"/>
    <property type="molecule type" value="Genomic_DNA"/>
</dbReference>
<dbReference type="Proteomes" id="UP000324162">
    <property type="component" value="Unassembled WGS sequence"/>
</dbReference>
<dbReference type="AlphaFoldDB" id="A0AB73BLT8"/>
<evidence type="ECO:0000313" key="1">
    <source>
        <dbReference type="EMBL" id="KAA1165773.1"/>
    </source>
</evidence>
<organism evidence="1 2">
    <name type="scientific">Pseudoalteromonas fuliginea</name>
    <dbReference type="NCBI Taxonomy" id="1872678"/>
    <lineage>
        <taxon>Bacteria</taxon>
        <taxon>Pseudomonadati</taxon>
        <taxon>Pseudomonadota</taxon>
        <taxon>Gammaproteobacteria</taxon>
        <taxon>Alteromonadales</taxon>
        <taxon>Pseudoalteromonadaceae</taxon>
        <taxon>Pseudoalteromonas</taxon>
    </lineage>
</organism>
<reference evidence="1 2" key="1">
    <citation type="submission" date="2019-01" db="EMBL/GenBank/DDBJ databases">
        <title>Genome sequences of marine Pseudoalteromonas species.</title>
        <authorList>
            <person name="Boraston A.B."/>
            <person name="Hehemann J.-H."/>
            <person name="Vickers C.J."/>
            <person name="Salama-Alber O."/>
            <person name="Abe K."/>
            <person name="Hettle A.J."/>
        </authorList>
    </citation>
    <scope>NUCLEOTIDE SEQUENCE [LARGE SCALE GENOMIC DNA]</scope>
    <source>
        <strain evidence="1 2">PS42</strain>
    </source>
</reference>
<evidence type="ECO:0000313" key="2">
    <source>
        <dbReference type="Proteomes" id="UP000324162"/>
    </source>
</evidence>
<dbReference type="RefSeq" id="WP_149613281.1">
    <property type="nucleotide sequence ID" value="NZ_SEUK01000030.1"/>
</dbReference>
<protein>
    <submittedName>
        <fullName evidence="1">Uncharacterized protein</fullName>
    </submittedName>
</protein>
<accession>A0AB73BLT8</accession>
<sequence>MQLKDLDHSDFQQNDEKLPKIACACCRKSEQSSKAMAPSEWLYAANFVGWRKVITDGTTLSPVCPHCVDEMDAVAEAQTA</sequence>
<gene>
    <name evidence="1" type="ORF">EU508_00535</name>
</gene>
<name>A0AB73BLT8_9GAMM</name>
<comment type="caution">
    <text evidence="1">The sequence shown here is derived from an EMBL/GenBank/DDBJ whole genome shotgun (WGS) entry which is preliminary data.</text>
</comment>